<feature type="coiled-coil region" evidence="3">
    <location>
        <begin position="424"/>
        <end position="568"/>
    </location>
</feature>
<proteinExistence type="inferred from homology"/>
<dbReference type="AlphaFoldDB" id="A0A1Q3FW12"/>
<dbReference type="PANTHER" id="PTHR19212">
    <property type="entry name" value="LEUCINE RICH REPEAT IN FLII INTERACTING PROTEIN"/>
    <property type="match status" value="1"/>
</dbReference>
<reference evidence="5" key="1">
    <citation type="submission" date="2017-01" db="EMBL/GenBank/DDBJ databases">
        <title>A deep insight into the sialotranscriptome of adult male and female Cluex tarsalis mosquitoes.</title>
        <authorList>
            <person name="Ribeiro J.M."/>
            <person name="Moreira F."/>
            <person name="Bernard K.A."/>
            <person name="Calvo E."/>
        </authorList>
    </citation>
    <scope>NUCLEOTIDE SEQUENCE</scope>
    <source>
        <strain evidence="5">Kern County</strain>
        <tissue evidence="5">Salivary glands</tissue>
    </source>
</reference>
<feature type="region of interest" description="Disordered" evidence="4">
    <location>
        <begin position="95"/>
        <end position="157"/>
    </location>
</feature>
<sequence length="569" mass="64396">MSSDIKLSISEDERHLYHHHHHLGGTNGVVLDGAEVIEFGMGSQQSVGSVGTGDEEDRDGEFYSFEHSEDLERLGLGLTEELKIRESNERLNLVDHNRNDLGGKPLVNGSSTPQKGTTTNGGDRRHSAGGSSLATTNGGDDEVDRSYGEDGGYEADQDHHYYEPHRQYHRLSVSHTGDEFSSDEDEAFVELLEKANHIAEARLAARRQARAEAREIRMRELERQQKELEQNADRVFDLQQQSASLGTVGDTSLGSRTPGSRLTVNSTGVRGSSLSSRRSSEDSLEEEGRSLRDLRHELKDVEERFRKAMVANAQLDNERASQNYQIQLLKDKLEEMEESHAQLQREFKEKCRDHDALRRANDKLGDELKMVQGQLQERDTLIEEQGLVIVTVENEDGSDARRALVTTENAQLLKSVQGSLDVRLKKFAEEKQELATEVQQLQQQLKDIKTKGRKYSSVNGALDDDDYEDAQREANKLITDYKYKLQKAEQEIANLQASLARSESQVIRYKSTAEAAEKAESDLKIERRKLQRENREAMDRLEELETCNNHLLKRLDKLKNAKSALLKDL</sequence>
<feature type="compositionally biased region" description="Polar residues" evidence="4">
    <location>
        <begin position="108"/>
        <end position="121"/>
    </location>
</feature>
<dbReference type="InterPro" id="IPR019139">
    <property type="entry name" value="LRRFIP1/2"/>
</dbReference>
<evidence type="ECO:0000256" key="3">
    <source>
        <dbReference type="SAM" id="Coils"/>
    </source>
</evidence>
<evidence type="ECO:0000313" key="5">
    <source>
        <dbReference type="EMBL" id="JAV31789.1"/>
    </source>
</evidence>
<feature type="region of interest" description="Disordered" evidence="4">
    <location>
        <begin position="246"/>
        <end position="289"/>
    </location>
</feature>
<dbReference type="EMBL" id="GFDL01003256">
    <property type="protein sequence ID" value="JAV31789.1"/>
    <property type="molecule type" value="Transcribed_RNA"/>
</dbReference>
<feature type="compositionally biased region" description="Basic and acidic residues" evidence="4">
    <location>
        <begin position="278"/>
        <end position="289"/>
    </location>
</feature>
<organism evidence="5">
    <name type="scientific">Culex tarsalis</name>
    <name type="common">Encephalitis mosquito</name>
    <dbReference type="NCBI Taxonomy" id="7177"/>
    <lineage>
        <taxon>Eukaryota</taxon>
        <taxon>Metazoa</taxon>
        <taxon>Ecdysozoa</taxon>
        <taxon>Arthropoda</taxon>
        <taxon>Hexapoda</taxon>
        <taxon>Insecta</taxon>
        <taxon>Pterygota</taxon>
        <taxon>Neoptera</taxon>
        <taxon>Endopterygota</taxon>
        <taxon>Diptera</taxon>
        <taxon>Nematocera</taxon>
        <taxon>Culicoidea</taxon>
        <taxon>Culicidae</taxon>
        <taxon>Culicinae</taxon>
        <taxon>Culicini</taxon>
        <taxon>Culex</taxon>
        <taxon>Culex</taxon>
    </lineage>
</organism>
<accession>A0A1Q3FW12</accession>
<keyword evidence="2 3" id="KW-0175">Coiled coil</keyword>
<evidence type="ECO:0000256" key="1">
    <source>
        <dbReference type="ARBA" id="ARBA00008275"/>
    </source>
</evidence>
<dbReference type="GO" id="GO:0006355">
    <property type="term" value="P:regulation of DNA-templated transcription"/>
    <property type="evidence" value="ECO:0007669"/>
    <property type="project" value="InterPro"/>
</dbReference>
<name>A0A1Q3FW12_CULTA</name>
<feature type="compositionally biased region" description="Polar residues" evidence="4">
    <location>
        <begin position="246"/>
        <end position="269"/>
    </location>
</feature>
<protein>
    <submittedName>
        <fullName evidence="5">Putative adult somatic muscle development</fullName>
    </submittedName>
</protein>
<feature type="coiled-coil region" evidence="3">
    <location>
        <begin position="204"/>
        <end position="241"/>
    </location>
</feature>
<evidence type="ECO:0000256" key="4">
    <source>
        <dbReference type="SAM" id="MobiDB-lite"/>
    </source>
</evidence>
<dbReference type="PANTHER" id="PTHR19212:SF0">
    <property type="entry name" value="LD07988P"/>
    <property type="match status" value="1"/>
</dbReference>
<evidence type="ECO:0000256" key="2">
    <source>
        <dbReference type="ARBA" id="ARBA00023054"/>
    </source>
</evidence>
<feature type="compositionally biased region" description="Polar residues" evidence="4">
    <location>
        <begin position="129"/>
        <end position="138"/>
    </location>
</feature>
<comment type="similarity">
    <text evidence="1">Belongs to the LRRFIP family.</text>
</comment>
<dbReference type="Pfam" id="PF09738">
    <property type="entry name" value="LRRFIP"/>
    <property type="match status" value="1"/>
</dbReference>
<dbReference type="Gene3D" id="1.20.5.4090">
    <property type="match status" value="1"/>
</dbReference>